<gene>
    <name evidence="7" type="ORF">MANY_01880</name>
</gene>
<organism evidence="7 8">
    <name type="scientific">Mycolicibacterium anyangense</name>
    <dbReference type="NCBI Taxonomy" id="1431246"/>
    <lineage>
        <taxon>Bacteria</taxon>
        <taxon>Bacillati</taxon>
        <taxon>Actinomycetota</taxon>
        <taxon>Actinomycetes</taxon>
        <taxon>Mycobacteriales</taxon>
        <taxon>Mycobacteriaceae</taxon>
        <taxon>Mycolicibacterium</taxon>
    </lineage>
</organism>
<proteinExistence type="predicted"/>
<evidence type="ECO:0000256" key="5">
    <source>
        <dbReference type="ARBA" id="ARBA00023136"/>
    </source>
</evidence>
<dbReference type="KEGG" id="many:MANY_01880"/>
<evidence type="ECO:0000256" key="6">
    <source>
        <dbReference type="SAM" id="Phobius"/>
    </source>
</evidence>
<evidence type="ECO:0000256" key="2">
    <source>
        <dbReference type="ARBA" id="ARBA00022475"/>
    </source>
</evidence>
<protein>
    <recommendedName>
        <fullName evidence="9">Prokaryotic cytochrome C oxidase subunit IV family protein</fullName>
    </recommendedName>
</protein>
<evidence type="ECO:0008006" key="9">
    <source>
        <dbReference type="Google" id="ProtNLM"/>
    </source>
</evidence>
<keyword evidence="3 6" id="KW-0812">Transmembrane</keyword>
<feature type="transmembrane region" description="Helical" evidence="6">
    <location>
        <begin position="65"/>
        <end position="86"/>
    </location>
</feature>
<keyword evidence="8" id="KW-1185">Reference proteome</keyword>
<comment type="subcellular location">
    <subcellularLocation>
        <location evidence="1">Cell membrane</location>
        <topology evidence="1">Multi-pass membrane protein</topology>
    </subcellularLocation>
</comment>
<evidence type="ECO:0000256" key="4">
    <source>
        <dbReference type="ARBA" id="ARBA00022989"/>
    </source>
</evidence>
<evidence type="ECO:0000313" key="8">
    <source>
        <dbReference type="Proteomes" id="UP000467249"/>
    </source>
</evidence>
<dbReference type="AlphaFoldDB" id="A0A6N4W634"/>
<evidence type="ECO:0000256" key="3">
    <source>
        <dbReference type="ARBA" id="ARBA00022692"/>
    </source>
</evidence>
<accession>A0A6N4W634</accession>
<name>A0A6N4W634_9MYCO</name>
<keyword evidence="4 6" id="KW-1133">Transmembrane helix</keyword>
<dbReference type="Proteomes" id="UP000467249">
    <property type="component" value="Chromosome"/>
</dbReference>
<evidence type="ECO:0000313" key="7">
    <source>
        <dbReference type="EMBL" id="BBZ74851.1"/>
    </source>
</evidence>
<dbReference type="EMBL" id="AP022620">
    <property type="protein sequence ID" value="BBZ74851.1"/>
    <property type="molecule type" value="Genomic_DNA"/>
</dbReference>
<dbReference type="InterPro" id="IPR005171">
    <property type="entry name" value="Cyt_c_oxidase_su4_prok"/>
</dbReference>
<reference evidence="7 8" key="1">
    <citation type="journal article" date="2019" name="Emerg. Microbes Infect.">
        <title>Comprehensive subspecies identification of 175 nontuberculous mycobacteria species based on 7547 genomic profiles.</title>
        <authorList>
            <person name="Matsumoto Y."/>
            <person name="Kinjo T."/>
            <person name="Motooka D."/>
            <person name="Nabeya D."/>
            <person name="Jung N."/>
            <person name="Uechi K."/>
            <person name="Horii T."/>
            <person name="Iida T."/>
            <person name="Fujita J."/>
            <person name="Nakamura S."/>
        </authorList>
    </citation>
    <scope>NUCLEOTIDE SEQUENCE [LARGE SCALE GENOMIC DNA]</scope>
    <source>
        <strain evidence="7 8">JCM 30275</strain>
    </source>
</reference>
<dbReference type="RefSeq" id="WP_163802394.1">
    <property type="nucleotide sequence ID" value="NZ_AP022620.1"/>
</dbReference>
<keyword evidence="5 6" id="KW-0472">Membrane</keyword>
<feature type="transmembrane region" description="Helical" evidence="6">
    <location>
        <begin position="33"/>
        <end position="53"/>
    </location>
</feature>
<keyword evidence="2" id="KW-1003">Cell membrane</keyword>
<evidence type="ECO:0000256" key="1">
    <source>
        <dbReference type="ARBA" id="ARBA00004651"/>
    </source>
</evidence>
<sequence length="88" mass="9930">MSVLRLRATLVWLGLILATVVTTWGLSKNAFSPVVAVVGTFLIAAVKVRYVILDFMELRTAPRPVRIAFEIWPIVVTTVILVFWFLSR</sequence>
<dbReference type="Pfam" id="PF03626">
    <property type="entry name" value="COX4_pro"/>
    <property type="match status" value="1"/>
</dbReference>
<dbReference type="GO" id="GO:0005886">
    <property type="term" value="C:plasma membrane"/>
    <property type="evidence" value="ECO:0007669"/>
    <property type="project" value="UniProtKB-SubCell"/>
</dbReference>